<reference evidence="2 3" key="1">
    <citation type="journal article" date="2009" name="Environ. Microbiol.">
        <title>Genome sequence of Desulfobacterium autotrophicum HRM2, a marine sulfate reducer oxidizing organic carbon completely to carbon dioxide.</title>
        <authorList>
            <person name="Strittmatter A.W."/>
            <person name="Liesegang H."/>
            <person name="Rabus R."/>
            <person name="Decker I."/>
            <person name="Amann J."/>
            <person name="Andres S."/>
            <person name="Henne A."/>
            <person name="Fricke W.F."/>
            <person name="Martinez-Arias R."/>
            <person name="Bartels D."/>
            <person name="Goesmann A."/>
            <person name="Krause L."/>
            <person name="Puehler A."/>
            <person name="Klenk H.P."/>
            <person name="Richter M."/>
            <person name="Schuler M."/>
            <person name="Gloeckner F.O."/>
            <person name="Meyerdierks A."/>
            <person name="Gottschalk G."/>
            <person name="Amann R."/>
        </authorList>
    </citation>
    <scope>NUCLEOTIDE SEQUENCE [LARGE SCALE GENOMIC DNA]</scope>
    <source>
        <strain evidence="3">ATCC 43914 / DSM 3382 / HRM2</strain>
    </source>
</reference>
<evidence type="ECO:0000313" key="2">
    <source>
        <dbReference type="EMBL" id="ACN16854.1"/>
    </source>
</evidence>
<dbReference type="RefSeq" id="WP_015905600.1">
    <property type="nucleotide sequence ID" value="NC_012108.1"/>
</dbReference>
<dbReference type="InterPro" id="IPR007534">
    <property type="entry name" value="LuxE"/>
</dbReference>
<dbReference type="GO" id="GO:0047474">
    <property type="term" value="F:long-chain fatty acid--protein ligase activity"/>
    <property type="evidence" value="ECO:0007669"/>
    <property type="project" value="InterPro"/>
</dbReference>
<evidence type="ECO:0000259" key="1">
    <source>
        <dbReference type="Pfam" id="PF04443"/>
    </source>
</evidence>
<protein>
    <recommendedName>
        <fullName evidence="1">Acyl-protein synthetase LuxE domain-containing protein</fullName>
    </recommendedName>
</protein>
<sequence>MCFDNIQSYADQVPAFQESSENDSIFLKAMQTNYNFQYEHQPYVRALAARYNFSPKDLKTAEDVYNVPPIFVETMKYHRFLSIPEDEIAMSLTSSGTGGQKTQAIFDAQGLARIQTISTRIFKDAGFCSDLPAGYLMFSYAREEAQEIGTSWSDEQLMGCAPVREARWLLRKGNKGHFDFHPEQAARYLVELAEKGPIRMLGFPAFIFQTLEEMDRRGMTAKVHPDSFVIAGGGWKNHAGTPMTQTSFSAELERRLGFSRTNVRDLYGMVEHGIPYCSCPEGHHHVPTFARIAVRHPVTLKRLDHGKEGLLQLISPWNVAQPNCSVLSTDLVRVKAGCPCGIPGEYIASIRRGGNKKHKGCAISAQEILDRIRSTREKG</sequence>
<dbReference type="OrthoDB" id="6761572at2"/>
<proteinExistence type="predicted"/>
<organism evidence="2 3">
    <name type="scientific">Desulforapulum autotrophicum (strain ATCC 43914 / DSM 3382 / VKM B-1955 / HRM2)</name>
    <name type="common">Desulfobacterium autotrophicum</name>
    <dbReference type="NCBI Taxonomy" id="177437"/>
    <lineage>
        <taxon>Bacteria</taxon>
        <taxon>Pseudomonadati</taxon>
        <taxon>Thermodesulfobacteriota</taxon>
        <taxon>Desulfobacteria</taxon>
        <taxon>Desulfobacterales</taxon>
        <taxon>Desulfobacteraceae</taxon>
        <taxon>Desulforapulum</taxon>
    </lineage>
</organism>
<name>C0QAS1_DESAH</name>
<dbReference type="Pfam" id="PF04443">
    <property type="entry name" value="LuxE"/>
    <property type="match status" value="1"/>
</dbReference>
<dbReference type="InterPro" id="IPR042099">
    <property type="entry name" value="ANL_N_sf"/>
</dbReference>
<dbReference type="Gene3D" id="3.40.50.12780">
    <property type="entry name" value="N-terminal domain of ligase-like"/>
    <property type="match status" value="1"/>
</dbReference>
<dbReference type="STRING" id="177437.HRM2_37960"/>
<dbReference type="KEGG" id="dat:HRM2_37960"/>
<dbReference type="eggNOG" id="COG1541">
    <property type="taxonomic scope" value="Bacteria"/>
</dbReference>
<keyword evidence="3" id="KW-1185">Reference proteome</keyword>
<dbReference type="HOGENOM" id="CLU_051326_1_0_7"/>
<accession>C0QAS1</accession>
<dbReference type="AlphaFoldDB" id="C0QAS1"/>
<dbReference type="EMBL" id="CP001087">
    <property type="protein sequence ID" value="ACN16854.1"/>
    <property type="molecule type" value="Genomic_DNA"/>
</dbReference>
<gene>
    <name evidence="2" type="ordered locus">HRM2_37960</name>
</gene>
<dbReference type="GO" id="GO:0008218">
    <property type="term" value="P:bioluminescence"/>
    <property type="evidence" value="ECO:0007669"/>
    <property type="project" value="InterPro"/>
</dbReference>
<dbReference type="Proteomes" id="UP000000442">
    <property type="component" value="Chromosome"/>
</dbReference>
<feature type="domain" description="Acyl-protein synthetase LuxE" evidence="1">
    <location>
        <begin position="20"/>
        <end position="367"/>
    </location>
</feature>
<evidence type="ECO:0000313" key="3">
    <source>
        <dbReference type="Proteomes" id="UP000000442"/>
    </source>
</evidence>